<comment type="subcellular location">
    <subcellularLocation>
        <location evidence="1">Membrane</location>
        <topology evidence="1">Multi-pass membrane protein</topology>
    </subcellularLocation>
</comment>
<dbReference type="InterPro" id="IPR032805">
    <property type="entry name" value="Wax_synthase_dom"/>
</dbReference>
<keyword evidence="4" id="KW-0812">Transmembrane</keyword>
<feature type="domain" description="Wax synthase" evidence="7">
    <location>
        <begin position="178"/>
        <end position="262"/>
    </location>
</feature>
<dbReference type="InterPro" id="IPR044851">
    <property type="entry name" value="Wax_synthase"/>
</dbReference>
<keyword evidence="9" id="KW-1185">Reference proteome</keyword>
<dbReference type="PANTHER" id="PTHR31595:SF60">
    <property type="entry name" value="BIOSYNTHESIS PROTEIN (TRI7), PUTATIVE (AFU_ORTHOLOGUE AFUA_8G05970)-RELATED"/>
    <property type="match status" value="1"/>
</dbReference>
<gene>
    <name evidence="8" type="ORF">BU16DRAFT_544479</name>
</gene>
<comment type="similarity">
    <text evidence="2">Belongs to the wax synthase family.</text>
</comment>
<evidence type="ECO:0000256" key="6">
    <source>
        <dbReference type="ARBA" id="ARBA00023136"/>
    </source>
</evidence>
<dbReference type="OrthoDB" id="1077582at2759"/>
<proteinExistence type="inferred from homology"/>
<evidence type="ECO:0000256" key="1">
    <source>
        <dbReference type="ARBA" id="ARBA00004141"/>
    </source>
</evidence>
<dbReference type="PANTHER" id="PTHR31595">
    <property type="entry name" value="LONG-CHAIN-ALCOHOL O-FATTY-ACYLTRANSFERASE 3-RELATED"/>
    <property type="match status" value="1"/>
</dbReference>
<keyword evidence="6" id="KW-0472">Membrane</keyword>
<evidence type="ECO:0000256" key="3">
    <source>
        <dbReference type="ARBA" id="ARBA00022679"/>
    </source>
</evidence>
<sequence length="349" mass="40121">MDYYNSGPFLAMPLWYFDFLIFTPARGSDAPVFIGRSSTAARSGKSRAPSQNGINSVLRKLRFAFRLMIPAHRGIGWNWQVKGVPSDPNAKLSKMMYVRAHLQHVIFTYLRSVAMLVIMGFCSAVQKEYRPGQDWVSSALDAMIGWSGAIWVWDRLNCFYSAAAALSVAIGVCERWEWPPLTGQIRDAWSVRQMWSDVYHQVLRRMLQQPAIRFIRLLRLRKGSLASRYSQLYVSFAISCLFHEFQIFNVTRKDSGELAFFMSQPLAITAEDLVQWAWKKWRGQSPHNGHVRLHKSIGYIWVFLWFSYCLPMYIKSLRDADIIRDVLLEAWPLEKGSSIGLTMATALKA</sequence>
<protein>
    <recommendedName>
        <fullName evidence="7">Wax synthase domain-containing protein</fullName>
    </recommendedName>
</protein>
<evidence type="ECO:0000313" key="9">
    <source>
        <dbReference type="Proteomes" id="UP000799750"/>
    </source>
</evidence>
<dbReference type="EMBL" id="MU004199">
    <property type="protein sequence ID" value="KAF2489059.1"/>
    <property type="molecule type" value="Genomic_DNA"/>
</dbReference>
<keyword evidence="3" id="KW-0808">Transferase</keyword>
<evidence type="ECO:0000256" key="4">
    <source>
        <dbReference type="ARBA" id="ARBA00022692"/>
    </source>
</evidence>
<evidence type="ECO:0000256" key="2">
    <source>
        <dbReference type="ARBA" id="ARBA00007282"/>
    </source>
</evidence>
<evidence type="ECO:0000256" key="5">
    <source>
        <dbReference type="ARBA" id="ARBA00022989"/>
    </source>
</evidence>
<accession>A0A6A6QAH3</accession>
<reference evidence="8" key="1">
    <citation type="journal article" date="2020" name="Stud. Mycol.">
        <title>101 Dothideomycetes genomes: a test case for predicting lifestyles and emergence of pathogens.</title>
        <authorList>
            <person name="Haridas S."/>
            <person name="Albert R."/>
            <person name="Binder M."/>
            <person name="Bloem J."/>
            <person name="Labutti K."/>
            <person name="Salamov A."/>
            <person name="Andreopoulos B."/>
            <person name="Baker S."/>
            <person name="Barry K."/>
            <person name="Bills G."/>
            <person name="Bluhm B."/>
            <person name="Cannon C."/>
            <person name="Castanera R."/>
            <person name="Culley D."/>
            <person name="Daum C."/>
            <person name="Ezra D."/>
            <person name="Gonzalez J."/>
            <person name="Henrissat B."/>
            <person name="Kuo A."/>
            <person name="Liang C."/>
            <person name="Lipzen A."/>
            <person name="Lutzoni F."/>
            <person name="Magnuson J."/>
            <person name="Mondo S."/>
            <person name="Nolan M."/>
            <person name="Ohm R."/>
            <person name="Pangilinan J."/>
            <person name="Park H.-J."/>
            <person name="Ramirez L."/>
            <person name="Alfaro M."/>
            <person name="Sun H."/>
            <person name="Tritt A."/>
            <person name="Yoshinaga Y."/>
            <person name="Zwiers L.-H."/>
            <person name="Turgeon B."/>
            <person name="Goodwin S."/>
            <person name="Spatafora J."/>
            <person name="Crous P."/>
            <person name="Grigoriev I."/>
        </authorList>
    </citation>
    <scope>NUCLEOTIDE SEQUENCE</scope>
    <source>
        <strain evidence="8">CBS 269.34</strain>
    </source>
</reference>
<organism evidence="8 9">
    <name type="scientific">Lophium mytilinum</name>
    <dbReference type="NCBI Taxonomy" id="390894"/>
    <lineage>
        <taxon>Eukaryota</taxon>
        <taxon>Fungi</taxon>
        <taxon>Dikarya</taxon>
        <taxon>Ascomycota</taxon>
        <taxon>Pezizomycotina</taxon>
        <taxon>Dothideomycetes</taxon>
        <taxon>Pleosporomycetidae</taxon>
        <taxon>Mytilinidiales</taxon>
        <taxon>Mytilinidiaceae</taxon>
        <taxon>Lophium</taxon>
    </lineage>
</organism>
<dbReference type="GO" id="GO:0016020">
    <property type="term" value="C:membrane"/>
    <property type="evidence" value="ECO:0007669"/>
    <property type="project" value="UniProtKB-SubCell"/>
</dbReference>
<dbReference type="AlphaFoldDB" id="A0A6A6QAH3"/>
<evidence type="ECO:0000259" key="7">
    <source>
        <dbReference type="Pfam" id="PF13813"/>
    </source>
</evidence>
<dbReference type="GO" id="GO:0006629">
    <property type="term" value="P:lipid metabolic process"/>
    <property type="evidence" value="ECO:0007669"/>
    <property type="project" value="InterPro"/>
</dbReference>
<dbReference type="Proteomes" id="UP000799750">
    <property type="component" value="Unassembled WGS sequence"/>
</dbReference>
<keyword evidence="5" id="KW-1133">Transmembrane helix</keyword>
<name>A0A6A6QAH3_9PEZI</name>
<dbReference type="GO" id="GO:0008374">
    <property type="term" value="F:O-acyltransferase activity"/>
    <property type="evidence" value="ECO:0007669"/>
    <property type="project" value="InterPro"/>
</dbReference>
<evidence type="ECO:0000313" key="8">
    <source>
        <dbReference type="EMBL" id="KAF2489059.1"/>
    </source>
</evidence>
<dbReference type="Pfam" id="PF13813">
    <property type="entry name" value="MBOAT_2"/>
    <property type="match status" value="1"/>
</dbReference>